<dbReference type="AlphaFoldDB" id="A0ABD0UUB6"/>
<sequence length="95" mass="10077">MAVSLAHQEPGQQRVAPPQREPRLPLDTPTPEIVVAPEIEAVQGGRFSPLTHSCDEEDVSRIAAALLLPLLYDALGSPEMVLPEPSPRGFGASSA</sequence>
<gene>
    <name evidence="2" type="ORF">M5K25_013880</name>
</gene>
<comment type="caution">
    <text evidence="2">The sequence shown here is derived from an EMBL/GenBank/DDBJ whole genome shotgun (WGS) entry which is preliminary data.</text>
</comment>
<reference evidence="2 3" key="1">
    <citation type="journal article" date="2024" name="Plant Biotechnol. J.">
        <title>Dendrobium thyrsiflorum genome and its molecular insights into genes involved in important horticultural traits.</title>
        <authorList>
            <person name="Chen B."/>
            <person name="Wang J.Y."/>
            <person name="Zheng P.J."/>
            <person name="Li K.L."/>
            <person name="Liang Y.M."/>
            <person name="Chen X.F."/>
            <person name="Zhang C."/>
            <person name="Zhao X."/>
            <person name="He X."/>
            <person name="Zhang G.Q."/>
            <person name="Liu Z.J."/>
            <person name="Xu Q."/>
        </authorList>
    </citation>
    <scope>NUCLEOTIDE SEQUENCE [LARGE SCALE GENOMIC DNA]</scope>
    <source>
        <strain evidence="2">GZMU011</strain>
    </source>
</reference>
<organism evidence="2 3">
    <name type="scientific">Dendrobium thyrsiflorum</name>
    <name type="common">Pinecone-like raceme dendrobium</name>
    <name type="synonym">Orchid</name>
    <dbReference type="NCBI Taxonomy" id="117978"/>
    <lineage>
        <taxon>Eukaryota</taxon>
        <taxon>Viridiplantae</taxon>
        <taxon>Streptophyta</taxon>
        <taxon>Embryophyta</taxon>
        <taxon>Tracheophyta</taxon>
        <taxon>Spermatophyta</taxon>
        <taxon>Magnoliopsida</taxon>
        <taxon>Liliopsida</taxon>
        <taxon>Asparagales</taxon>
        <taxon>Orchidaceae</taxon>
        <taxon>Epidendroideae</taxon>
        <taxon>Malaxideae</taxon>
        <taxon>Dendrobiinae</taxon>
        <taxon>Dendrobium</taxon>
    </lineage>
</organism>
<dbReference type="Proteomes" id="UP001552299">
    <property type="component" value="Unassembled WGS sequence"/>
</dbReference>
<evidence type="ECO:0000256" key="1">
    <source>
        <dbReference type="SAM" id="MobiDB-lite"/>
    </source>
</evidence>
<dbReference type="EMBL" id="JANQDX010000011">
    <property type="protein sequence ID" value="KAL0916375.1"/>
    <property type="molecule type" value="Genomic_DNA"/>
</dbReference>
<feature type="region of interest" description="Disordered" evidence="1">
    <location>
        <begin position="1"/>
        <end position="30"/>
    </location>
</feature>
<accession>A0ABD0UUB6</accession>
<name>A0ABD0UUB6_DENTH</name>
<evidence type="ECO:0000313" key="3">
    <source>
        <dbReference type="Proteomes" id="UP001552299"/>
    </source>
</evidence>
<keyword evidence="3" id="KW-1185">Reference proteome</keyword>
<protein>
    <submittedName>
        <fullName evidence="2">Uncharacterized protein</fullName>
    </submittedName>
</protein>
<evidence type="ECO:0000313" key="2">
    <source>
        <dbReference type="EMBL" id="KAL0916375.1"/>
    </source>
</evidence>
<proteinExistence type="predicted"/>